<dbReference type="OrthoDB" id="5638726at2"/>
<dbReference type="GO" id="GO:0005886">
    <property type="term" value="C:plasma membrane"/>
    <property type="evidence" value="ECO:0007669"/>
    <property type="project" value="UniProtKB-SubCell"/>
</dbReference>
<proteinExistence type="predicted"/>
<dbReference type="STRING" id="535712.A4Z71_02740"/>
<sequence>MGLSLIIAIGAQNAFVLRQGLAKSNIGLIVLICALSDALLIFLGVAGLGAAISALPWLLQLVKWLGVAYLLWFAIRTWLQSNQHSSLKPAAEVKSGRWAAAATALMLTYLNPHVYLDTVILLGSIANQFGQDRWMFAIGAMTGSVLWFTGLGYAAKALSKFASSARFWKIFDRLVALVIAAIAISLVFNTNLG</sequence>
<evidence type="ECO:0000256" key="4">
    <source>
        <dbReference type="ARBA" id="ARBA00022989"/>
    </source>
</evidence>
<evidence type="ECO:0000256" key="5">
    <source>
        <dbReference type="ARBA" id="ARBA00023136"/>
    </source>
</evidence>
<evidence type="ECO:0000313" key="8">
    <source>
        <dbReference type="Proteomes" id="UP000243784"/>
    </source>
</evidence>
<gene>
    <name evidence="7" type="ORF">A4Z71_02740</name>
</gene>
<dbReference type="Pfam" id="PF01810">
    <property type="entry name" value="LysE"/>
    <property type="match status" value="1"/>
</dbReference>
<dbReference type="GO" id="GO:0015171">
    <property type="term" value="F:amino acid transmembrane transporter activity"/>
    <property type="evidence" value="ECO:0007669"/>
    <property type="project" value="TreeGrafter"/>
</dbReference>
<dbReference type="Proteomes" id="UP000243784">
    <property type="component" value="Chromosome"/>
</dbReference>
<comment type="subcellular location">
    <subcellularLocation>
        <location evidence="1">Cell membrane</location>
        <topology evidence="1">Multi-pass membrane protein</topology>
    </subcellularLocation>
</comment>
<keyword evidence="3 6" id="KW-0812">Transmembrane</keyword>
<keyword evidence="2" id="KW-1003">Cell membrane</keyword>
<accession>A0A1D9E0W8</accession>
<evidence type="ECO:0000256" key="1">
    <source>
        <dbReference type="ARBA" id="ARBA00004651"/>
    </source>
</evidence>
<keyword evidence="8" id="KW-1185">Reference proteome</keyword>
<evidence type="ECO:0000256" key="6">
    <source>
        <dbReference type="SAM" id="Phobius"/>
    </source>
</evidence>
<keyword evidence="4 6" id="KW-1133">Transmembrane helix</keyword>
<feature type="transmembrane region" description="Helical" evidence="6">
    <location>
        <begin position="134"/>
        <end position="158"/>
    </location>
</feature>
<keyword evidence="5 6" id="KW-0472">Membrane</keyword>
<protein>
    <submittedName>
        <fullName evidence="7">Amino acid transporter</fullName>
    </submittedName>
</protein>
<organism evidence="7 8">
    <name type="scientific">Candidatus Rhodoluna planktonica</name>
    <dbReference type="NCBI Taxonomy" id="535712"/>
    <lineage>
        <taxon>Bacteria</taxon>
        <taxon>Bacillati</taxon>
        <taxon>Actinomycetota</taxon>
        <taxon>Actinomycetes</taxon>
        <taxon>Micrococcales</taxon>
        <taxon>Microbacteriaceae</taxon>
        <taxon>Luna cluster</taxon>
        <taxon>Luna-1 subcluster</taxon>
        <taxon>Rhodoluna</taxon>
    </lineage>
</organism>
<evidence type="ECO:0000313" key="7">
    <source>
        <dbReference type="EMBL" id="AOY56713.1"/>
    </source>
</evidence>
<feature type="transmembrane region" description="Helical" evidence="6">
    <location>
        <begin position="28"/>
        <end position="51"/>
    </location>
</feature>
<dbReference type="PANTHER" id="PTHR30086:SF20">
    <property type="entry name" value="ARGININE EXPORTER PROTEIN ARGO-RELATED"/>
    <property type="match status" value="1"/>
</dbReference>
<dbReference type="InterPro" id="IPR001123">
    <property type="entry name" value="LeuE-type"/>
</dbReference>
<dbReference type="AlphaFoldDB" id="A0A1D9E0W8"/>
<feature type="transmembrane region" description="Helical" evidence="6">
    <location>
        <begin position="57"/>
        <end position="75"/>
    </location>
</feature>
<feature type="transmembrane region" description="Helical" evidence="6">
    <location>
        <begin position="170"/>
        <end position="188"/>
    </location>
</feature>
<dbReference type="PANTHER" id="PTHR30086">
    <property type="entry name" value="ARGININE EXPORTER PROTEIN ARGO"/>
    <property type="match status" value="1"/>
</dbReference>
<evidence type="ECO:0000256" key="3">
    <source>
        <dbReference type="ARBA" id="ARBA00022692"/>
    </source>
</evidence>
<dbReference type="EMBL" id="CP015208">
    <property type="protein sequence ID" value="AOY56713.1"/>
    <property type="molecule type" value="Genomic_DNA"/>
</dbReference>
<reference evidence="7 8" key="1">
    <citation type="journal article" date="2016" name="Biochim. Biophys. Acta">
        <title>Photochemical characterization of actinorhodopsin and its functional existence in the natural host.</title>
        <authorList>
            <person name="Nakamura S."/>
            <person name="Kikukawa T."/>
            <person name="Tamogami J."/>
            <person name="Kamiya M."/>
            <person name="Aizawa T."/>
            <person name="Hahn M.W."/>
            <person name="Ihara K."/>
            <person name="Kamo N."/>
            <person name="Demura M."/>
        </authorList>
    </citation>
    <scope>NUCLEOTIDE SEQUENCE [LARGE SCALE GENOMIC DNA]</scope>
    <source>
        <strain evidence="7 8">MWH-Dar1</strain>
    </source>
</reference>
<dbReference type="KEGG" id="rpla:A4Z71_02740"/>
<evidence type="ECO:0000256" key="2">
    <source>
        <dbReference type="ARBA" id="ARBA00022475"/>
    </source>
</evidence>
<name>A0A1D9E0W8_9MICO</name>